<evidence type="ECO:0000256" key="3">
    <source>
        <dbReference type="ARBA" id="ARBA00022512"/>
    </source>
</evidence>
<keyword evidence="6 8" id="KW-0326">Glycosidase</keyword>
<evidence type="ECO:0000256" key="6">
    <source>
        <dbReference type="ARBA" id="ARBA00023295"/>
    </source>
</evidence>
<keyword evidence="5 8" id="KW-0378">Hydrolase</keyword>
<evidence type="ECO:0008006" key="11">
    <source>
        <dbReference type="Google" id="ProtNLM"/>
    </source>
</evidence>
<dbReference type="GO" id="GO:0071555">
    <property type="term" value="P:cell wall organization"/>
    <property type="evidence" value="ECO:0007669"/>
    <property type="project" value="UniProtKB-KW"/>
</dbReference>
<evidence type="ECO:0000256" key="1">
    <source>
        <dbReference type="ARBA" id="ARBA00004191"/>
    </source>
</evidence>
<comment type="similarity">
    <text evidence="2 8">Belongs to the glycosyl hydrolase 28 family.</text>
</comment>
<dbReference type="Proteomes" id="UP001497480">
    <property type="component" value="Unassembled WGS sequence"/>
</dbReference>
<name>A0AAV1YI94_LUPLU</name>
<keyword evidence="7" id="KW-0961">Cell wall biogenesis/degradation</keyword>
<dbReference type="PANTHER" id="PTHR31375">
    <property type="match status" value="1"/>
</dbReference>
<dbReference type="GO" id="GO:0005975">
    <property type="term" value="P:carbohydrate metabolic process"/>
    <property type="evidence" value="ECO:0007669"/>
    <property type="project" value="InterPro"/>
</dbReference>
<comment type="subcellular location">
    <subcellularLocation>
        <location evidence="1">Secreted</location>
        <location evidence="1">Cell wall</location>
    </subcellularLocation>
</comment>
<dbReference type="SUPFAM" id="SSF51126">
    <property type="entry name" value="Pectin lyase-like"/>
    <property type="match status" value="1"/>
</dbReference>
<accession>A0AAV1YI94</accession>
<keyword evidence="10" id="KW-1185">Reference proteome</keyword>
<reference evidence="9 10" key="1">
    <citation type="submission" date="2024-03" db="EMBL/GenBank/DDBJ databases">
        <authorList>
            <person name="Martinez-Hernandez J."/>
        </authorList>
    </citation>
    <scope>NUCLEOTIDE SEQUENCE [LARGE SCALE GENOMIC DNA]</scope>
</reference>
<gene>
    <name evidence="9" type="ORF">LLUT_LOCUS34612</name>
</gene>
<keyword evidence="3" id="KW-0134">Cell wall</keyword>
<dbReference type="AlphaFoldDB" id="A0AAV1YI94"/>
<dbReference type="InterPro" id="IPR000743">
    <property type="entry name" value="Glyco_hydro_28"/>
</dbReference>
<keyword evidence="4" id="KW-0964">Secreted</keyword>
<evidence type="ECO:0000256" key="4">
    <source>
        <dbReference type="ARBA" id="ARBA00022525"/>
    </source>
</evidence>
<evidence type="ECO:0000256" key="5">
    <source>
        <dbReference type="ARBA" id="ARBA00022801"/>
    </source>
</evidence>
<proteinExistence type="inferred from homology"/>
<evidence type="ECO:0000256" key="8">
    <source>
        <dbReference type="RuleBase" id="RU361169"/>
    </source>
</evidence>
<protein>
    <recommendedName>
        <fullName evidence="11">Polygalacturonase</fullName>
    </recommendedName>
</protein>
<evidence type="ECO:0000313" key="10">
    <source>
        <dbReference type="Proteomes" id="UP001497480"/>
    </source>
</evidence>
<evidence type="ECO:0000313" key="9">
    <source>
        <dbReference type="EMBL" id="CAL0333552.1"/>
    </source>
</evidence>
<dbReference type="InterPro" id="IPR011050">
    <property type="entry name" value="Pectin_lyase_fold/virulence"/>
</dbReference>
<dbReference type="Pfam" id="PF00295">
    <property type="entry name" value="Glyco_hydro_28"/>
    <property type="match status" value="2"/>
</dbReference>
<evidence type="ECO:0000256" key="7">
    <source>
        <dbReference type="ARBA" id="ARBA00023316"/>
    </source>
</evidence>
<dbReference type="InterPro" id="IPR012334">
    <property type="entry name" value="Pectin_lyas_fold"/>
</dbReference>
<dbReference type="GO" id="GO:0004650">
    <property type="term" value="F:polygalacturonase activity"/>
    <property type="evidence" value="ECO:0007669"/>
    <property type="project" value="InterPro"/>
</dbReference>
<organism evidence="9 10">
    <name type="scientific">Lupinus luteus</name>
    <name type="common">European yellow lupine</name>
    <dbReference type="NCBI Taxonomy" id="3873"/>
    <lineage>
        <taxon>Eukaryota</taxon>
        <taxon>Viridiplantae</taxon>
        <taxon>Streptophyta</taxon>
        <taxon>Embryophyta</taxon>
        <taxon>Tracheophyta</taxon>
        <taxon>Spermatophyta</taxon>
        <taxon>Magnoliopsida</taxon>
        <taxon>eudicotyledons</taxon>
        <taxon>Gunneridae</taxon>
        <taxon>Pentapetalae</taxon>
        <taxon>rosids</taxon>
        <taxon>fabids</taxon>
        <taxon>Fabales</taxon>
        <taxon>Fabaceae</taxon>
        <taxon>Papilionoideae</taxon>
        <taxon>50 kb inversion clade</taxon>
        <taxon>genistoids sensu lato</taxon>
        <taxon>core genistoids</taxon>
        <taxon>Genisteae</taxon>
        <taxon>Lupinus</taxon>
    </lineage>
</organism>
<dbReference type="Gene3D" id="2.160.20.10">
    <property type="entry name" value="Single-stranded right-handed beta-helix, Pectin lyase-like"/>
    <property type="match status" value="2"/>
</dbReference>
<dbReference type="EMBL" id="CAXHTB010000025">
    <property type="protein sequence ID" value="CAL0333552.1"/>
    <property type="molecule type" value="Genomic_DNA"/>
</dbReference>
<evidence type="ECO:0000256" key="2">
    <source>
        <dbReference type="ARBA" id="ARBA00008834"/>
    </source>
</evidence>
<comment type="caution">
    <text evidence="9">The sequence shown here is derived from an EMBL/GenBank/DDBJ whole genome shotgun (WGS) entry which is preliminary data.</text>
</comment>
<sequence length="228" mass="24701">MQILGTILAPLRQDWGACSRRWLSFKHVNGMTIDGSGVLNGQGEDWWGELTSGCTGRPTVMIALLLKEARNFSTLAMFNVDLVMASGNDGQEEYASNIHVWNCTINGATGGVKIKTWTGGKGIVQGIIFEHIIVNQTNYPVHIDQHYYGSKEQPQAVKVHNVTFSDIHGTSTTENAIVLDCANIGCTDITLKEIGIESVDPNKPASTICNNVRGTGINFSPANSSCFN</sequence>